<feature type="compositionally biased region" description="Pro residues" evidence="1">
    <location>
        <begin position="287"/>
        <end position="296"/>
    </location>
</feature>
<feature type="region of interest" description="Disordered" evidence="1">
    <location>
        <begin position="286"/>
        <end position="353"/>
    </location>
</feature>
<dbReference type="Proteomes" id="UP000016930">
    <property type="component" value="Unassembled WGS sequence"/>
</dbReference>
<name>M2PMG7_CERS8</name>
<dbReference type="EMBL" id="KB445796">
    <property type="protein sequence ID" value="EMD37584.1"/>
    <property type="molecule type" value="Genomic_DNA"/>
</dbReference>
<evidence type="ECO:0000313" key="2">
    <source>
        <dbReference type="EMBL" id="EMD37584.1"/>
    </source>
</evidence>
<keyword evidence="3" id="KW-1185">Reference proteome</keyword>
<proteinExistence type="predicted"/>
<organism evidence="2 3">
    <name type="scientific">Ceriporiopsis subvermispora (strain B)</name>
    <name type="common">White-rot fungus</name>
    <name type="synonym">Gelatoporia subvermispora</name>
    <dbReference type="NCBI Taxonomy" id="914234"/>
    <lineage>
        <taxon>Eukaryota</taxon>
        <taxon>Fungi</taxon>
        <taxon>Dikarya</taxon>
        <taxon>Basidiomycota</taxon>
        <taxon>Agaricomycotina</taxon>
        <taxon>Agaricomycetes</taxon>
        <taxon>Polyporales</taxon>
        <taxon>Gelatoporiaceae</taxon>
        <taxon>Gelatoporia</taxon>
    </lineage>
</organism>
<dbReference type="OrthoDB" id="1734943at2759"/>
<gene>
    <name evidence="2" type="ORF">CERSUDRAFT_83328</name>
</gene>
<evidence type="ECO:0000313" key="3">
    <source>
        <dbReference type="Proteomes" id="UP000016930"/>
    </source>
</evidence>
<dbReference type="STRING" id="914234.M2PMG7"/>
<dbReference type="HOGENOM" id="CLU_039203_0_0_1"/>
<protein>
    <submittedName>
        <fullName evidence="2">Uncharacterized protein</fullName>
    </submittedName>
</protein>
<reference evidence="2 3" key="1">
    <citation type="journal article" date="2012" name="Proc. Natl. Acad. Sci. U.S.A.">
        <title>Comparative genomics of Ceriporiopsis subvermispora and Phanerochaete chrysosporium provide insight into selective ligninolysis.</title>
        <authorList>
            <person name="Fernandez-Fueyo E."/>
            <person name="Ruiz-Duenas F.J."/>
            <person name="Ferreira P."/>
            <person name="Floudas D."/>
            <person name="Hibbett D.S."/>
            <person name="Canessa P."/>
            <person name="Larrondo L.F."/>
            <person name="James T.Y."/>
            <person name="Seelenfreund D."/>
            <person name="Lobos S."/>
            <person name="Polanco R."/>
            <person name="Tello M."/>
            <person name="Honda Y."/>
            <person name="Watanabe T."/>
            <person name="Watanabe T."/>
            <person name="Ryu J.S."/>
            <person name="Kubicek C.P."/>
            <person name="Schmoll M."/>
            <person name="Gaskell J."/>
            <person name="Hammel K.E."/>
            <person name="St John F.J."/>
            <person name="Vanden Wymelenberg A."/>
            <person name="Sabat G."/>
            <person name="Splinter BonDurant S."/>
            <person name="Syed K."/>
            <person name="Yadav J.S."/>
            <person name="Doddapaneni H."/>
            <person name="Subramanian V."/>
            <person name="Lavin J.L."/>
            <person name="Oguiza J.A."/>
            <person name="Perez G."/>
            <person name="Pisabarro A.G."/>
            <person name="Ramirez L."/>
            <person name="Santoyo F."/>
            <person name="Master E."/>
            <person name="Coutinho P.M."/>
            <person name="Henrissat B."/>
            <person name="Lombard V."/>
            <person name="Magnuson J.K."/>
            <person name="Kuees U."/>
            <person name="Hori C."/>
            <person name="Igarashi K."/>
            <person name="Samejima M."/>
            <person name="Held B.W."/>
            <person name="Barry K.W."/>
            <person name="LaButti K.M."/>
            <person name="Lapidus A."/>
            <person name="Lindquist E.A."/>
            <person name="Lucas S.M."/>
            <person name="Riley R."/>
            <person name="Salamov A.A."/>
            <person name="Hoffmeister D."/>
            <person name="Schwenk D."/>
            <person name="Hadar Y."/>
            <person name="Yarden O."/>
            <person name="de Vries R.P."/>
            <person name="Wiebenga A."/>
            <person name="Stenlid J."/>
            <person name="Eastwood D."/>
            <person name="Grigoriev I.V."/>
            <person name="Berka R.M."/>
            <person name="Blanchette R.A."/>
            <person name="Kersten P."/>
            <person name="Martinez A.T."/>
            <person name="Vicuna R."/>
            <person name="Cullen D."/>
        </authorList>
    </citation>
    <scope>NUCLEOTIDE SEQUENCE [LARGE SCALE GENOMIC DNA]</scope>
    <source>
        <strain evidence="2 3">B</strain>
    </source>
</reference>
<evidence type="ECO:0000256" key="1">
    <source>
        <dbReference type="SAM" id="MobiDB-lite"/>
    </source>
</evidence>
<sequence>MATERVPRSLSKLSLSTFRRPSPAPAPAQTQGVAPITVTQDGSYIEVLSLKLSEAVSKALAPSTGPAPPNEVLNGRRPVPAGRGRALGALIASEIKASRENPHLHRAMMRTLHRPLSVLLTNLSGMLVPLLSSSAFLTPPAPTPQAPQPNATQLHAVGIATFAGELLETFDDLGLGAETDMRGDGLKSIREGLASIVKRVIEPLMNGIKNELMPAIQALEHPPVAGGKVLAGIKPVNHPSVASLQAVIPIYARALVRYTTSTAAENTLASLLILLVWRGLVALSHRPAPPPSPPASPALSATGLKSTRELKRSRSASVTIASVTPPATPPPSRFTLKLPPSRPPSPPGVSGAQRNTLAADARALFDLLNLLPRPSADNPRTKLAREAVDEAYEALRALAALLEALQVHPLVVRGRHGSTHSLLAMSASPADLAADLDVLTADLPALVALPVLLRAFVPTHAPADGAERSVAGMVGLPEADYRKGCLGGFGRAEECTAAVGARVLDVLRAENSGGADAIVRWLEHRVAEAEADAGH</sequence>
<dbReference type="AlphaFoldDB" id="M2PMG7"/>
<accession>M2PMG7</accession>